<sequence length="234" mass="26221">MAKRVRRNLAPEQSTSFQSFPLLHSRNARGISSAPKALRILKNSYPAARLSGNLFSKVPGSMGLGWVVRKVIRDNNGIGVSNKNSFSEIHDTLNKSATTLIQALTKIETLSCLKKSRPVMSSAFFWAMQKAKDLCNNRILKRSVEFHWNTPSSYVYAASKYRQTLKGHISNSRSAQKEKKEGRKKEALTITTLFDPADVRQQISAPHGGERSPSGQYRVWVMTVMFQTGVSIYI</sequence>
<accession>A0AAV4SII9</accession>
<name>A0AAV4SII9_9ARAC</name>
<protein>
    <submittedName>
        <fullName evidence="1">Uncharacterized protein</fullName>
    </submittedName>
</protein>
<evidence type="ECO:0000313" key="2">
    <source>
        <dbReference type="Proteomes" id="UP001054837"/>
    </source>
</evidence>
<keyword evidence="2" id="KW-1185">Reference proteome</keyword>
<organism evidence="1 2">
    <name type="scientific">Caerostris darwini</name>
    <dbReference type="NCBI Taxonomy" id="1538125"/>
    <lineage>
        <taxon>Eukaryota</taxon>
        <taxon>Metazoa</taxon>
        <taxon>Ecdysozoa</taxon>
        <taxon>Arthropoda</taxon>
        <taxon>Chelicerata</taxon>
        <taxon>Arachnida</taxon>
        <taxon>Araneae</taxon>
        <taxon>Araneomorphae</taxon>
        <taxon>Entelegynae</taxon>
        <taxon>Araneoidea</taxon>
        <taxon>Araneidae</taxon>
        <taxon>Caerostris</taxon>
    </lineage>
</organism>
<dbReference type="AlphaFoldDB" id="A0AAV4SII9"/>
<dbReference type="Proteomes" id="UP001054837">
    <property type="component" value="Unassembled WGS sequence"/>
</dbReference>
<proteinExistence type="predicted"/>
<gene>
    <name evidence="1" type="ORF">CDAR_601991</name>
</gene>
<comment type="caution">
    <text evidence="1">The sequence shown here is derived from an EMBL/GenBank/DDBJ whole genome shotgun (WGS) entry which is preliminary data.</text>
</comment>
<reference evidence="1 2" key="1">
    <citation type="submission" date="2021-06" db="EMBL/GenBank/DDBJ databases">
        <title>Caerostris darwini draft genome.</title>
        <authorList>
            <person name="Kono N."/>
            <person name="Arakawa K."/>
        </authorList>
    </citation>
    <scope>NUCLEOTIDE SEQUENCE [LARGE SCALE GENOMIC DNA]</scope>
</reference>
<dbReference type="EMBL" id="BPLQ01007908">
    <property type="protein sequence ID" value="GIY33164.1"/>
    <property type="molecule type" value="Genomic_DNA"/>
</dbReference>
<evidence type="ECO:0000313" key="1">
    <source>
        <dbReference type="EMBL" id="GIY33164.1"/>
    </source>
</evidence>